<keyword evidence="2" id="KW-1185">Reference proteome</keyword>
<dbReference type="RefSeq" id="YP_009213071.1">
    <property type="nucleotide sequence ID" value="NC_028950.1"/>
</dbReference>
<accession>A0A0A8J8J4</accession>
<name>A0A0A8J8J4_9CAUD</name>
<evidence type="ECO:0000313" key="1">
    <source>
        <dbReference type="EMBL" id="BAQ02750.1"/>
    </source>
</evidence>
<dbReference type="GeneID" id="26639663"/>
<proteinExistence type="predicted"/>
<dbReference type="KEGG" id="vg:26639663"/>
<dbReference type="Proteomes" id="UP000203794">
    <property type="component" value="Segment"/>
</dbReference>
<reference evidence="1 2" key="1">
    <citation type="submission" date="2014-12" db="EMBL/GenBank/DDBJ databases">
        <title>Genome analysis of a novel jumbo phage RSL2 infecting the phytopathogen Ralstonia solanacearum.</title>
        <authorList>
            <person name="Kawasaki T."/>
            <person name="Fujie M."/>
            <person name="Chatchawankanphanich O."/>
            <person name="Ogata H."/>
            <person name="Yamada T."/>
        </authorList>
    </citation>
    <scope>NUCLEOTIDE SEQUENCE [LARGE SCALE GENOMIC DNA]</scope>
    <source>
        <strain evidence="1 2">RSL2</strain>
    </source>
</reference>
<protein>
    <submittedName>
        <fullName evidence="1">Uncharacterized protein</fullName>
    </submittedName>
</protein>
<organism evidence="1 2">
    <name type="scientific">Ralstonia phage RSL2</name>
    <dbReference type="NCBI Taxonomy" id="1585840"/>
    <lineage>
        <taxon>Viruses</taxon>
        <taxon>Duplodnaviria</taxon>
        <taxon>Heunggongvirae</taxon>
        <taxon>Uroviricota</taxon>
        <taxon>Caudoviricetes</taxon>
        <taxon>Chimalliviridae</taxon>
        <taxon>Chiangmaivirus</taxon>
        <taxon>Chiangmaivirus RSL2</taxon>
    </lineage>
</organism>
<evidence type="ECO:0000313" key="2">
    <source>
        <dbReference type="Proteomes" id="UP000203794"/>
    </source>
</evidence>
<sequence>MNNIRGSALAAFGDIRNAYYKERDSGKTIKEATMAVMLAFPDLPVVEIATAMFMIENDYGRRKLNELNATQAAIYRTVNQSEVPGLATVH</sequence>
<dbReference type="EMBL" id="AP014693">
    <property type="protein sequence ID" value="BAQ02750.1"/>
    <property type="molecule type" value="Genomic_DNA"/>
</dbReference>